<keyword evidence="1" id="KW-1133">Transmembrane helix</keyword>
<protein>
    <submittedName>
        <fullName evidence="2">Uncharacterized protein</fullName>
    </submittedName>
</protein>
<evidence type="ECO:0000313" key="3">
    <source>
        <dbReference type="Proteomes" id="UP000597459"/>
    </source>
</evidence>
<dbReference type="Proteomes" id="UP000597459">
    <property type="component" value="Unassembled WGS sequence"/>
</dbReference>
<evidence type="ECO:0000256" key="1">
    <source>
        <dbReference type="SAM" id="Phobius"/>
    </source>
</evidence>
<reference evidence="2" key="1">
    <citation type="submission" date="2019-11" db="EMBL/GenBank/DDBJ databases">
        <title>Description of new Acetobacter species.</title>
        <authorList>
            <person name="Cleenwerck I."/>
            <person name="Sombolestani A.S."/>
        </authorList>
    </citation>
    <scope>NUCLEOTIDE SEQUENCE</scope>
    <source>
        <strain evidence="2">LMG 1626</strain>
    </source>
</reference>
<name>A0A967EER9_9PROT</name>
<keyword evidence="1" id="KW-0812">Transmembrane</keyword>
<keyword evidence="3" id="KW-1185">Reference proteome</keyword>
<dbReference type="AlphaFoldDB" id="A0A967EER9"/>
<evidence type="ECO:0000313" key="2">
    <source>
        <dbReference type="EMBL" id="NHO55360.1"/>
    </source>
</evidence>
<gene>
    <name evidence="2" type="ORF">GOB87_15705</name>
</gene>
<keyword evidence="1" id="KW-0472">Membrane</keyword>
<proteinExistence type="predicted"/>
<organism evidence="2 3">
    <name type="scientific">Acetobacter estunensis</name>
    <dbReference type="NCBI Taxonomy" id="104097"/>
    <lineage>
        <taxon>Bacteria</taxon>
        <taxon>Pseudomonadati</taxon>
        <taxon>Pseudomonadota</taxon>
        <taxon>Alphaproteobacteria</taxon>
        <taxon>Acetobacterales</taxon>
        <taxon>Acetobacteraceae</taxon>
        <taxon>Acetobacter</taxon>
    </lineage>
</organism>
<accession>A0A967EER9</accession>
<sequence length="49" mass="5319">MDRPQAPIFARTVTQRMSRATARTLATCAMGAWVALAVVPFVMVLIELG</sequence>
<dbReference type="EMBL" id="WOTH01000069">
    <property type="protein sequence ID" value="NHO55360.1"/>
    <property type="molecule type" value="Genomic_DNA"/>
</dbReference>
<feature type="transmembrane region" description="Helical" evidence="1">
    <location>
        <begin position="21"/>
        <end position="46"/>
    </location>
</feature>
<dbReference type="RefSeq" id="WP_166318982.1">
    <property type="nucleotide sequence ID" value="NZ_JAHRDV010000011.1"/>
</dbReference>
<comment type="caution">
    <text evidence="2">The sequence shown here is derived from an EMBL/GenBank/DDBJ whole genome shotgun (WGS) entry which is preliminary data.</text>
</comment>